<accession>A0A840PQ39</accession>
<gene>
    <name evidence="3" type="ORF">HNR36_000339</name>
</gene>
<protein>
    <recommendedName>
        <fullName evidence="2">DUF1541 domain-containing protein</fullName>
    </recommendedName>
</protein>
<keyword evidence="4" id="KW-1185">Reference proteome</keyword>
<feature type="signal peptide" evidence="1">
    <location>
        <begin position="1"/>
        <end position="20"/>
    </location>
</feature>
<dbReference type="Pfam" id="PF07563">
    <property type="entry name" value="DUF1541"/>
    <property type="match status" value="2"/>
</dbReference>
<evidence type="ECO:0000259" key="2">
    <source>
        <dbReference type="Pfam" id="PF07563"/>
    </source>
</evidence>
<dbReference type="Gene3D" id="2.30.30.1210">
    <property type="entry name" value="Domain of unknown function DUF1541"/>
    <property type="match status" value="1"/>
</dbReference>
<dbReference type="Proteomes" id="UP000557217">
    <property type="component" value="Unassembled WGS sequence"/>
</dbReference>
<feature type="domain" description="DUF1541" evidence="2">
    <location>
        <begin position="72"/>
        <end position="123"/>
    </location>
</feature>
<dbReference type="RefSeq" id="WP_016837407.1">
    <property type="nucleotide sequence ID" value="NZ_AP018335.1"/>
</dbReference>
<dbReference type="PROSITE" id="PS51257">
    <property type="entry name" value="PROKAR_LIPOPROTEIN"/>
    <property type="match status" value="1"/>
</dbReference>
<dbReference type="EMBL" id="JACHGZ010000002">
    <property type="protein sequence ID" value="MBB5147957.1"/>
    <property type="molecule type" value="Genomic_DNA"/>
</dbReference>
<comment type="caution">
    <text evidence="3">The sequence shown here is derived from an EMBL/GenBank/DDBJ whole genome shotgun (WGS) entry which is preliminary data.</text>
</comment>
<evidence type="ECO:0000256" key="1">
    <source>
        <dbReference type="SAM" id="SignalP"/>
    </source>
</evidence>
<evidence type="ECO:0000313" key="4">
    <source>
        <dbReference type="Proteomes" id="UP000557217"/>
    </source>
</evidence>
<evidence type="ECO:0000313" key="3">
    <source>
        <dbReference type="EMBL" id="MBB5147957.1"/>
    </source>
</evidence>
<reference evidence="3 4" key="1">
    <citation type="submission" date="2020-08" db="EMBL/GenBank/DDBJ databases">
        <title>Genomic Encyclopedia of Type Strains, Phase IV (KMG-IV): sequencing the most valuable type-strain genomes for metagenomic binning, comparative biology and taxonomic classification.</title>
        <authorList>
            <person name="Goeker M."/>
        </authorList>
    </citation>
    <scope>NUCLEOTIDE SEQUENCE [LARGE SCALE GENOMIC DNA]</scope>
    <source>
        <strain evidence="3 4">DSM 10633</strain>
    </source>
</reference>
<sequence>MKKNWTFTLFLLSFLFTVVACGDTSEQIDKNKVENQQTSEEQVETKQADAIEDRSGKVPLDLKVADNPAFPVGSKVKIYANHMDGMEGAEGVVVGAYDTTAYSVSFRPTDGGEEVKHYKWVIHEELEGASGDPMEPGRELVINTEHIPGMRGASATIETAEEGPVYMVDFTTTTGEEVKNYKWLVEGELVAP</sequence>
<feature type="domain" description="DUF1541" evidence="2">
    <location>
        <begin position="136"/>
        <end position="186"/>
    </location>
</feature>
<dbReference type="InterPro" id="IPR011438">
    <property type="entry name" value="DUF1541"/>
</dbReference>
<name>A0A840PQ39_URETH</name>
<organism evidence="3 4">
    <name type="scientific">Ureibacillus thermosphaericus</name>
    <dbReference type="NCBI Taxonomy" id="51173"/>
    <lineage>
        <taxon>Bacteria</taxon>
        <taxon>Bacillati</taxon>
        <taxon>Bacillota</taxon>
        <taxon>Bacilli</taxon>
        <taxon>Bacillales</taxon>
        <taxon>Caryophanaceae</taxon>
        <taxon>Ureibacillus</taxon>
    </lineage>
</organism>
<dbReference type="AlphaFoldDB" id="A0A840PQ39"/>
<keyword evidence="1" id="KW-0732">Signal</keyword>
<proteinExistence type="predicted"/>
<feature type="chain" id="PRO_5038363890" description="DUF1541 domain-containing protein" evidence="1">
    <location>
        <begin position="21"/>
        <end position="192"/>
    </location>
</feature>